<dbReference type="Proteomes" id="UP000679722">
    <property type="component" value="Unassembled WGS sequence"/>
</dbReference>
<accession>A0ABS5HA64</accession>
<reference evidence="2" key="2">
    <citation type="submission" date="2023-07" db="EMBL/GenBank/DDBJ databases">
        <title>Marinomonas vulgaris A79, complete genome.</title>
        <authorList>
            <person name="Ying J.-J."/>
        </authorList>
    </citation>
    <scope>NUCLEOTIDE SEQUENCE [LARGE SCALE GENOMIC DNA]</scope>
    <source>
        <strain evidence="2">A79</strain>
    </source>
</reference>
<evidence type="ECO:0000313" key="2">
    <source>
        <dbReference type="Proteomes" id="UP000679722"/>
    </source>
</evidence>
<name>A0ABS5HA64_9GAMM</name>
<evidence type="ECO:0000313" key="1">
    <source>
        <dbReference type="EMBL" id="MBR7888548.1"/>
    </source>
</evidence>
<gene>
    <name evidence="1" type="ORF">J9B83_06290</name>
</gene>
<organism evidence="1 2">
    <name type="scientific">Marinomonas vulgaris</name>
    <dbReference type="NCBI Taxonomy" id="2823372"/>
    <lineage>
        <taxon>Bacteria</taxon>
        <taxon>Pseudomonadati</taxon>
        <taxon>Pseudomonadota</taxon>
        <taxon>Gammaproteobacteria</taxon>
        <taxon>Oceanospirillales</taxon>
        <taxon>Oceanospirillaceae</taxon>
        <taxon>Marinomonas</taxon>
    </lineage>
</organism>
<dbReference type="RefSeq" id="WP_211535893.1">
    <property type="nucleotide sequence ID" value="NZ_JAGSSV010000005.1"/>
</dbReference>
<keyword evidence="2" id="KW-1185">Reference proteome</keyword>
<reference evidence="1 2" key="1">
    <citation type="submission" date="2021-04" db="EMBL/GenBank/DDBJ databases">
        <authorList>
            <person name="Sun C."/>
        </authorList>
    </citation>
    <scope>NUCLEOTIDE SEQUENCE [LARGE SCALE GENOMIC DNA]</scope>
    <source>
        <strain evidence="1 2">A79</strain>
    </source>
</reference>
<protein>
    <submittedName>
        <fullName evidence="1">Uncharacterized protein</fullName>
    </submittedName>
</protein>
<sequence>MTTLIVVFITLSLMGSALWILPPKKERERMALRMQARQLGLNVQLTSIDLPDKWDKSKNREKTVAYALYRLKPIETITANVWLLPYEVWKYHDVIDGWWSSEQLDASDEVKKVLSEYGDLLTGVQLTADSVTFYWREKGDALALEALSMLVHSLVEYKGKAI</sequence>
<proteinExistence type="predicted"/>
<comment type="caution">
    <text evidence="1">The sequence shown here is derived from an EMBL/GenBank/DDBJ whole genome shotgun (WGS) entry which is preliminary data.</text>
</comment>
<dbReference type="EMBL" id="JAGSSV010000005">
    <property type="protein sequence ID" value="MBR7888548.1"/>
    <property type="molecule type" value="Genomic_DNA"/>
</dbReference>